<comment type="caution">
    <text evidence="1">The sequence shown here is derived from an EMBL/GenBank/DDBJ whole genome shotgun (WGS) entry which is preliminary data.</text>
</comment>
<dbReference type="InterPro" id="IPR029044">
    <property type="entry name" value="Nucleotide-diphossugar_trans"/>
</dbReference>
<dbReference type="PANTHER" id="PTHR21485:SF3">
    <property type="entry name" value="N-ACYLNEURAMINATE CYTIDYLYLTRANSFERASE"/>
    <property type="match status" value="1"/>
</dbReference>
<dbReference type="EMBL" id="JAMQON010000001">
    <property type="protein sequence ID" value="MDS0258464.1"/>
    <property type="molecule type" value="Genomic_DNA"/>
</dbReference>
<dbReference type="GO" id="GO:0016779">
    <property type="term" value="F:nucleotidyltransferase activity"/>
    <property type="evidence" value="ECO:0007669"/>
    <property type="project" value="UniProtKB-KW"/>
</dbReference>
<keyword evidence="1" id="KW-0548">Nucleotidyltransferase</keyword>
<dbReference type="InterPro" id="IPR003329">
    <property type="entry name" value="Cytidylyl_trans"/>
</dbReference>
<dbReference type="InterPro" id="IPR050793">
    <property type="entry name" value="CMP-NeuNAc_synthase"/>
</dbReference>
<sequence>MGDVLGLIPCRGGSKGIRRKNVQPVAGEPLLAHTVEASLAADAIDRTVVSTDDAEIAAAAREAGADVPFDRPDELATDEAAIEPVIEHAIEQVREADRAYDTLVLLQATSPLRTADDIDAAMERYREADADSLVAVSEDHSYRWGETPDGAERLNYDSRKRRQDKAPEYVESGALYAVDIPQFLATGDLQTGRTALYVLDEISALDIDRPYELWLADKILREWRQ</sequence>
<dbReference type="RefSeq" id="WP_310918029.1">
    <property type="nucleotide sequence ID" value="NZ_JAMQON010000001.1"/>
</dbReference>
<dbReference type="Proteomes" id="UP001259659">
    <property type="component" value="Unassembled WGS sequence"/>
</dbReference>
<organism evidence="1 2">
    <name type="scientific">Haloarcula saliterrae</name>
    <dbReference type="NCBI Taxonomy" id="2950534"/>
    <lineage>
        <taxon>Archaea</taxon>
        <taxon>Methanobacteriati</taxon>
        <taxon>Methanobacteriota</taxon>
        <taxon>Stenosarchaea group</taxon>
        <taxon>Halobacteria</taxon>
        <taxon>Halobacteriales</taxon>
        <taxon>Haloarculaceae</taxon>
        <taxon>Haloarcula</taxon>
    </lineage>
</organism>
<name>A0ABU2F885_9EURY</name>
<accession>A0ABU2F885</accession>
<evidence type="ECO:0000313" key="2">
    <source>
        <dbReference type="Proteomes" id="UP001259659"/>
    </source>
</evidence>
<dbReference type="Pfam" id="PF02348">
    <property type="entry name" value="CTP_transf_3"/>
    <property type="match status" value="1"/>
</dbReference>
<dbReference type="PANTHER" id="PTHR21485">
    <property type="entry name" value="HAD SUPERFAMILY MEMBERS CMAS AND KDSC"/>
    <property type="match status" value="1"/>
</dbReference>
<protein>
    <submittedName>
        <fullName evidence="1">Acylneuraminate cytidylyltransferase family protein</fullName>
    </submittedName>
</protein>
<reference evidence="1 2" key="1">
    <citation type="submission" date="2022-06" db="EMBL/GenBank/DDBJ databases">
        <title>Haloarcula sp. a new haloarchaeum isolate from saline soil.</title>
        <authorList>
            <person name="Strakova D."/>
            <person name="Galisteo C."/>
            <person name="Sanchez-Porro C."/>
            <person name="Ventosa A."/>
        </authorList>
    </citation>
    <scope>NUCLEOTIDE SEQUENCE [LARGE SCALE GENOMIC DNA]</scope>
    <source>
        <strain evidence="1 2">S1CR25-12</strain>
    </source>
</reference>
<dbReference type="Gene3D" id="3.90.550.10">
    <property type="entry name" value="Spore Coat Polysaccharide Biosynthesis Protein SpsA, Chain A"/>
    <property type="match status" value="1"/>
</dbReference>
<gene>
    <name evidence="1" type="ORF">NDI56_03450</name>
</gene>
<keyword evidence="1" id="KW-0808">Transferase</keyword>
<dbReference type="SUPFAM" id="SSF53448">
    <property type="entry name" value="Nucleotide-diphospho-sugar transferases"/>
    <property type="match status" value="1"/>
</dbReference>
<evidence type="ECO:0000313" key="1">
    <source>
        <dbReference type="EMBL" id="MDS0258464.1"/>
    </source>
</evidence>
<dbReference type="CDD" id="cd02513">
    <property type="entry name" value="CMP-NeuAc_Synthase"/>
    <property type="match status" value="1"/>
</dbReference>
<proteinExistence type="predicted"/>
<keyword evidence="2" id="KW-1185">Reference proteome</keyword>